<feature type="compositionally biased region" description="Basic and acidic residues" evidence="1">
    <location>
        <begin position="285"/>
        <end position="323"/>
    </location>
</feature>
<gene>
    <name evidence="2" type="ORF">HU200_046865</name>
</gene>
<feature type="compositionally biased region" description="Basic and acidic residues" evidence="1">
    <location>
        <begin position="21"/>
        <end position="40"/>
    </location>
</feature>
<dbReference type="OrthoDB" id="648481at2759"/>
<feature type="compositionally biased region" description="Polar residues" evidence="1">
    <location>
        <begin position="218"/>
        <end position="231"/>
    </location>
</feature>
<feature type="region of interest" description="Disordered" evidence="1">
    <location>
        <begin position="1"/>
        <end position="140"/>
    </location>
</feature>
<evidence type="ECO:0000313" key="2">
    <source>
        <dbReference type="EMBL" id="KAF8676750.1"/>
    </source>
</evidence>
<feature type="compositionally biased region" description="Basic and acidic residues" evidence="1">
    <location>
        <begin position="235"/>
        <end position="247"/>
    </location>
</feature>
<dbReference type="AlphaFoldDB" id="A0A835AVD0"/>
<proteinExistence type="predicted"/>
<reference evidence="2" key="1">
    <citation type="submission" date="2020-07" db="EMBL/GenBank/DDBJ databases">
        <title>Genome sequence and genetic diversity analysis of an under-domesticated orphan crop, white fonio (Digitaria exilis).</title>
        <authorList>
            <person name="Bennetzen J.L."/>
            <person name="Chen S."/>
            <person name="Ma X."/>
            <person name="Wang X."/>
            <person name="Yssel A.E.J."/>
            <person name="Chaluvadi S.R."/>
            <person name="Johnson M."/>
            <person name="Gangashetty P."/>
            <person name="Hamidou F."/>
            <person name="Sanogo M.D."/>
            <person name="Zwaenepoel A."/>
            <person name="Wallace J."/>
            <person name="Van De Peer Y."/>
            <person name="Van Deynze A."/>
        </authorList>
    </citation>
    <scope>NUCLEOTIDE SEQUENCE</scope>
    <source>
        <tissue evidence="2">Leaves</tissue>
    </source>
</reference>
<dbReference type="Proteomes" id="UP000636709">
    <property type="component" value="Unassembled WGS sequence"/>
</dbReference>
<dbReference type="EMBL" id="JACEFO010002152">
    <property type="protein sequence ID" value="KAF8676750.1"/>
    <property type="molecule type" value="Genomic_DNA"/>
</dbReference>
<sequence length="862" mass="97807">MAGAGGVKRRGAGSGGRSVRPRHEAEGQAKEATSHSESDSAGKQSDSGKQQHEEEASSTSSSGLSGEVVTGPARRTRNKSRAEKRAAAVAAAEEQKKKEAEAEEQKKKEAEAEEQKKKEAEAAAAALREEEAAAQKHFDALQKKKEEDLKKIHEEELESLRKKHESEIESLRCKHKQQIQVKMKKQQENLDAMKKQLEVDACKMQKKVNEADCPSPTEPVSTNNSPHSSGYQMKMHRDYLPEYDLSRSKSKPVSSKKSKEQNKLKQQLQADEDKELESEEELEVEERKKQPEEEAHRRSLDRSLKRDDTSFKDRAAHGELVRQQAERQRAVAAKVQHDLEQQRKEKEAQLERERKQKALIKLEGDFLEFLNSFERKGIDGAFYKRKAQFMKVCNNFDLRIRFEDVMKYSVMKESNLTMAMDLLNYDTNDLLPLVEKFIVDSHSLGRTWHGDFTIEHLYAVGNSQFGIAKVPEHLPGNALDQFSAKKKDIQQLVKIFLPLLDCRNPENQQGTPMGSDLPLYISQLDAEIDQMTAEDLKQDWYPEFLLNFPALKRPLPRHSLVCDTRLAMRNCKVNSAVYDLFDGIPKLYEGQHRIRDWRDDCRESTNKLLKDTYHHNEDKMDLTKHHISGTEPFPPTLLGITSYDRNLRQHGAEKVDVSSIAELEVFSATQLVKYLHFYLKNLLKDGLTDEKRNRDYITCLDFIFKAEPLPTRSHDSRQGSRCFYTVVVLFSLHCTVVSPTIMSPAMASSAHRASAAAARKHLRVLLPFSRDRLRIPDELAEDIGVAEALVVGRVKVWPVEVEREGGGGVFLGRGWPEFADASDAARGGPAPPPPRPWRAHFKSFDDSSCLRDPATPPPASCR</sequence>
<evidence type="ECO:0000256" key="1">
    <source>
        <dbReference type="SAM" id="MobiDB-lite"/>
    </source>
</evidence>
<feature type="compositionally biased region" description="Gly residues" evidence="1">
    <location>
        <begin position="1"/>
        <end position="16"/>
    </location>
</feature>
<keyword evidence="3" id="KW-1185">Reference proteome</keyword>
<protein>
    <submittedName>
        <fullName evidence="2">Uncharacterized protein</fullName>
    </submittedName>
</protein>
<feature type="compositionally biased region" description="Basic and acidic residues" evidence="1">
    <location>
        <begin position="93"/>
        <end position="140"/>
    </location>
</feature>
<feature type="region of interest" description="Disordered" evidence="1">
    <location>
        <begin position="159"/>
        <end position="187"/>
    </location>
</feature>
<comment type="caution">
    <text evidence="2">The sequence shown here is derived from an EMBL/GenBank/DDBJ whole genome shotgun (WGS) entry which is preliminary data.</text>
</comment>
<feature type="compositionally biased region" description="Basic and acidic residues" evidence="1">
    <location>
        <begin position="159"/>
        <end position="172"/>
    </location>
</feature>
<name>A0A835AVD0_9POAL</name>
<feature type="region of interest" description="Disordered" evidence="1">
    <location>
        <begin position="207"/>
        <end position="323"/>
    </location>
</feature>
<organism evidence="2 3">
    <name type="scientific">Digitaria exilis</name>
    <dbReference type="NCBI Taxonomy" id="1010633"/>
    <lineage>
        <taxon>Eukaryota</taxon>
        <taxon>Viridiplantae</taxon>
        <taxon>Streptophyta</taxon>
        <taxon>Embryophyta</taxon>
        <taxon>Tracheophyta</taxon>
        <taxon>Spermatophyta</taxon>
        <taxon>Magnoliopsida</taxon>
        <taxon>Liliopsida</taxon>
        <taxon>Poales</taxon>
        <taxon>Poaceae</taxon>
        <taxon>PACMAD clade</taxon>
        <taxon>Panicoideae</taxon>
        <taxon>Panicodae</taxon>
        <taxon>Paniceae</taxon>
        <taxon>Anthephorinae</taxon>
        <taxon>Digitaria</taxon>
    </lineage>
</organism>
<accession>A0A835AVD0</accession>
<feature type="compositionally biased region" description="Low complexity" evidence="1">
    <location>
        <begin position="57"/>
        <end position="67"/>
    </location>
</feature>
<evidence type="ECO:0000313" key="3">
    <source>
        <dbReference type="Proteomes" id="UP000636709"/>
    </source>
</evidence>
<feature type="region of interest" description="Disordered" evidence="1">
    <location>
        <begin position="821"/>
        <end position="862"/>
    </location>
</feature>
<feature type="compositionally biased region" description="Acidic residues" evidence="1">
    <location>
        <begin position="270"/>
        <end position="284"/>
    </location>
</feature>